<organism evidence="1 2">
    <name type="scientific">Hibiscus sabdariffa</name>
    <name type="common">roselle</name>
    <dbReference type="NCBI Taxonomy" id="183260"/>
    <lineage>
        <taxon>Eukaryota</taxon>
        <taxon>Viridiplantae</taxon>
        <taxon>Streptophyta</taxon>
        <taxon>Embryophyta</taxon>
        <taxon>Tracheophyta</taxon>
        <taxon>Spermatophyta</taxon>
        <taxon>Magnoliopsida</taxon>
        <taxon>eudicotyledons</taxon>
        <taxon>Gunneridae</taxon>
        <taxon>Pentapetalae</taxon>
        <taxon>rosids</taxon>
        <taxon>malvids</taxon>
        <taxon>Malvales</taxon>
        <taxon>Malvaceae</taxon>
        <taxon>Malvoideae</taxon>
        <taxon>Hibiscus</taxon>
    </lineage>
</organism>
<dbReference type="Proteomes" id="UP001396334">
    <property type="component" value="Unassembled WGS sequence"/>
</dbReference>
<comment type="caution">
    <text evidence="1">The sequence shown here is derived from an EMBL/GenBank/DDBJ whole genome shotgun (WGS) entry which is preliminary data.</text>
</comment>
<dbReference type="EMBL" id="JBBPBN010000012">
    <property type="protein sequence ID" value="KAK9028381.1"/>
    <property type="molecule type" value="Genomic_DNA"/>
</dbReference>
<evidence type="ECO:0008006" key="3">
    <source>
        <dbReference type="Google" id="ProtNLM"/>
    </source>
</evidence>
<name>A0ABR2SSY1_9ROSI</name>
<protein>
    <recommendedName>
        <fullName evidence="3">Reverse transcriptase zinc-binding domain-containing protein</fullName>
    </recommendedName>
</protein>
<evidence type="ECO:0000313" key="1">
    <source>
        <dbReference type="EMBL" id="KAK9028381.1"/>
    </source>
</evidence>
<gene>
    <name evidence="1" type="ORF">V6N11_068188</name>
</gene>
<keyword evidence="2" id="KW-1185">Reference proteome</keyword>
<evidence type="ECO:0000313" key="2">
    <source>
        <dbReference type="Proteomes" id="UP001396334"/>
    </source>
</evidence>
<proteinExistence type="predicted"/>
<reference evidence="1 2" key="1">
    <citation type="journal article" date="2024" name="G3 (Bethesda)">
        <title>Genome assembly of Hibiscus sabdariffa L. provides insights into metabolisms of medicinal natural products.</title>
        <authorList>
            <person name="Kim T."/>
        </authorList>
    </citation>
    <scope>NUCLEOTIDE SEQUENCE [LARGE SCALE GENOMIC DNA]</scope>
    <source>
        <strain evidence="1">TK-2024</strain>
        <tissue evidence="1">Old leaves</tissue>
    </source>
</reference>
<sequence length="184" mass="20866">MVFDMVTTVGCWDWDRFNDHLPVTVLEHMAAIPPPMAHLGNDVHHLKNVERVRRHIAVLDECSICHDMPDDTDHVLQFCAKARELWGVILDVDHMEHEGVLERGNRLIAECENVFSQTRANPKVAPRSGRLWEEFFGDDNPCYATTRLAGTVAVILAEEHCSLEEMLITAESVTQRRSRNDPGG</sequence>
<accession>A0ABR2SSY1</accession>